<reference evidence="3 4" key="1">
    <citation type="submission" date="2014-04" db="EMBL/GenBank/DDBJ databases">
        <authorList>
            <consortium name="DOE Joint Genome Institute"/>
            <person name="Kuo A."/>
            <person name="Tarkka M."/>
            <person name="Buscot F."/>
            <person name="Kohler A."/>
            <person name="Nagy L.G."/>
            <person name="Floudas D."/>
            <person name="Copeland A."/>
            <person name="Barry K.W."/>
            <person name="Cichocki N."/>
            <person name="Veneault-Fourrey C."/>
            <person name="LaButti K."/>
            <person name="Lindquist E.A."/>
            <person name="Lipzen A."/>
            <person name="Lundell T."/>
            <person name="Morin E."/>
            <person name="Murat C."/>
            <person name="Sun H."/>
            <person name="Tunlid A."/>
            <person name="Henrissat B."/>
            <person name="Grigoriev I.V."/>
            <person name="Hibbett D.S."/>
            <person name="Martin F."/>
            <person name="Nordberg H.P."/>
            <person name="Cantor M.N."/>
            <person name="Hua S.X."/>
        </authorList>
    </citation>
    <scope>NUCLEOTIDE SEQUENCE [LARGE SCALE GENOMIC DNA]</scope>
    <source>
        <strain evidence="3 4">F 1598</strain>
    </source>
</reference>
<dbReference type="STRING" id="765440.A0A0C3ASX7"/>
<dbReference type="GO" id="GO:0016740">
    <property type="term" value="F:transferase activity"/>
    <property type="evidence" value="ECO:0007669"/>
    <property type="project" value="UniProtKB-KW"/>
</dbReference>
<reference evidence="4" key="2">
    <citation type="submission" date="2015-01" db="EMBL/GenBank/DDBJ databases">
        <title>Evolutionary Origins and Diversification of the Mycorrhizal Mutualists.</title>
        <authorList>
            <consortium name="DOE Joint Genome Institute"/>
            <consortium name="Mycorrhizal Genomics Consortium"/>
            <person name="Kohler A."/>
            <person name="Kuo A."/>
            <person name="Nagy L.G."/>
            <person name="Floudas D."/>
            <person name="Copeland A."/>
            <person name="Barry K.W."/>
            <person name="Cichocki N."/>
            <person name="Veneault-Fourrey C."/>
            <person name="LaButti K."/>
            <person name="Lindquist E.A."/>
            <person name="Lipzen A."/>
            <person name="Lundell T."/>
            <person name="Morin E."/>
            <person name="Murat C."/>
            <person name="Riley R."/>
            <person name="Ohm R."/>
            <person name="Sun H."/>
            <person name="Tunlid A."/>
            <person name="Henrissat B."/>
            <person name="Grigoriev I.V."/>
            <person name="Hibbett D.S."/>
            <person name="Martin F."/>
        </authorList>
    </citation>
    <scope>NUCLEOTIDE SEQUENCE [LARGE SCALE GENOMIC DNA]</scope>
    <source>
        <strain evidence="4">F 1598</strain>
    </source>
</reference>
<gene>
    <name evidence="3" type="ORF">PILCRDRAFT_796648</name>
</gene>
<evidence type="ECO:0000256" key="1">
    <source>
        <dbReference type="ARBA" id="ARBA00022679"/>
    </source>
</evidence>
<keyword evidence="4" id="KW-1185">Reference proteome</keyword>
<dbReference type="InterPro" id="IPR050830">
    <property type="entry name" value="Fungal_FAS"/>
</dbReference>
<dbReference type="HOGENOM" id="CLU_2564709_0_0_1"/>
<dbReference type="Pfam" id="PF08354">
    <property type="entry name" value="Fas1-AflB-like_hel"/>
    <property type="match status" value="1"/>
</dbReference>
<dbReference type="OrthoDB" id="4251012at2759"/>
<dbReference type="Proteomes" id="UP000054166">
    <property type="component" value="Unassembled WGS sequence"/>
</dbReference>
<dbReference type="Gene3D" id="3.20.20.70">
    <property type="entry name" value="Aldolase class I"/>
    <property type="match status" value="1"/>
</dbReference>
<organism evidence="3 4">
    <name type="scientific">Piloderma croceum (strain F 1598)</name>
    <dbReference type="NCBI Taxonomy" id="765440"/>
    <lineage>
        <taxon>Eukaryota</taxon>
        <taxon>Fungi</taxon>
        <taxon>Dikarya</taxon>
        <taxon>Basidiomycota</taxon>
        <taxon>Agaricomycotina</taxon>
        <taxon>Agaricomycetes</taxon>
        <taxon>Agaricomycetidae</taxon>
        <taxon>Atheliales</taxon>
        <taxon>Atheliaceae</taxon>
        <taxon>Piloderma</taxon>
    </lineage>
</organism>
<proteinExistence type="predicted"/>
<sequence length="82" mass="8797">ISLIAGSEFSAAEDIWRYLTGDWAVQGYGVQPMPIDGFLFASRAMVVNEALTSSSVKDLIVAALGVDDANWEGTYSRPLVVS</sequence>
<dbReference type="PANTHER" id="PTHR10982">
    <property type="entry name" value="MALONYL COA-ACYL CARRIER PROTEIN TRANSACYLASE"/>
    <property type="match status" value="1"/>
</dbReference>
<dbReference type="EMBL" id="KN833029">
    <property type="protein sequence ID" value="KIM77058.1"/>
    <property type="molecule type" value="Genomic_DNA"/>
</dbReference>
<dbReference type="AlphaFoldDB" id="A0A0C3ASX7"/>
<protein>
    <recommendedName>
        <fullName evidence="2">Fatty acid synthase beta subunit AflB /Fas1-like central domain-containing protein</fullName>
    </recommendedName>
</protein>
<feature type="domain" description="Fatty acid synthase beta subunit AflB /Fas1-like central" evidence="2">
    <location>
        <begin position="1"/>
        <end position="78"/>
    </location>
</feature>
<keyword evidence="1" id="KW-0808">Transferase</keyword>
<evidence type="ECO:0000313" key="4">
    <source>
        <dbReference type="Proteomes" id="UP000054166"/>
    </source>
</evidence>
<evidence type="ECO:0000313" key="3">
    <source>
        <dbReference type="EMBL" id="KIM77058.1"/>
    </source>
</evidence>
<dbReference type="GO" id="GO:0004318">
    <property type="term" value="F:enoyl-[acyl-carrier-protein] reductase (NADH) activity"/>
    <property type="evidence" value="ECO:0007669"/>
    <property type="project" value="InterPro"/>
</dbReference>
<evidence type="ECO:0000259" key="2">
    <source>
        <dbReference type="Pfam" id="PF08354"/>
    </source>
</evidence>
<dbReference type="PANTHER" id="PTHR10982:SF21">
    <property type="entry name" value="FATTY ACID SYNTHASE SUBUNIT BETA"/>
    <property type="match status" value="1"/>
</dbReference>
<dbReference type="InParanoid" id="A0A0C3ASX7"/>
<name>A0A0C3ASX7_PILCF</name>
<dbReference type="InterPro" id="IPR013785">
    <property type="entry name" value="Aldolase_TIM"/>
</dbReference>
<feature type="non-terminal residue" evidence="3">
    <location>
        <position position="1"/>
    </location>
</feature>
<dbReference type="InterPro" id="IPR013565">
    <property type="entry name" value="Fas1/AflB-like_central"/>
</dbReference>
<accession>A0A0C3ASX7</accession>